<proteinExistence type="predicted"/>
<keyword evidence="3" id="KW-1185">Reference proteome</keyword>
<dbReference type="InterPro" id="IPR056622">
    <property type="entry name" value="ARM_FBXO47"/>
</dbReference>
<reference evidence="2 3" key="1">
    <citation type="submission" date="2023-08" db="EMBL/GenBank/DDBJ databases">
        <title>A Necator americanus chromosomal reference genome.</title>
        <authorList>
            <person name="Ilik V."/>
            <person name="Petrzelkova K.J."/>
            <person name="Pardy F."/>
            <person name="Fuh T."/>
            <person name="Niatou-Singa F.S."/>
            <person name="Gouil Q."/>
            <person name="Baker L."/>
            <person name="Ritchie M.E."/>
            <person name="Jex A.R."/>
            <person name="Gazzola D."/>
            <person name="Li H."/>
            <person name="Toshio Fujiwara R."/>
            <person name="Zhan B."/>
            <person name="Aroian R.V."/>
            <person name="Pafco B."/>
            <person name="Schwarz E.M."/>
        </authorList>
    </citation>
    <scope>NUCLEOTIDE SEQUENCE [LARGE SCALE GENOMIC DNA]</scope>
    <source>
        <strain evidence="2 3">Aroian</strain>
        <tissue evidence="2">Whole animal</tissue>
    </source>
</reference>
<evidence type="ECO:0000313" key="2">
    <source>
        <dbReference type="EMBL" id="KAK6736986.1"/>
    </source>
</evidence>
<feature type="domain" description="FBXO47 ARM repeats region" evidence="1">
    <location>
        <begin position="260"/>
        <end position="524"/>
    </location>
</feature>
<gene>
    <name evidence="2" type="primary">Necator_chrII.g7382</name>
    <name evidence="2" type="ORF">RB195_019589</name>
</gene>
<accession>A0ABR1CEW3</accession>
<evidence type="ECO:0000313" key="3">
    <source>
        <dbReference type="Proteomes" id="UP001303046"/>
    </source>
</evidence>
<comment type="caution">
    <text evidence="2">The sequence shown here is derived from an EMBL/GenBank/DDBJ whole genome shotgun (WGS) entry which is preliminary data.</text>
</comment>
<dbReference type="Pfam" id="PF24467">
    <property type="entry name" value="ARM_FBXO47"/>
    <property type="match status" value="1"/>
</dbReference>
<name>A0ABR1CEW3_NECAM</name>
<dbReference type="PANTHER" id="PTHR34098:SF1">
    <property type="entry name" value="F-BOX ONLY PROTEIN 47"/>
    <property type="match status" value="1"/>
</dbReference>
<dbReference type="InterPro" id="IPR038946">
    <property type="entry name" value="FBXO47"/>
</dbReference>
<evidence type="ECO:0000259" key="1">
    <source>
        <dbReference type="Pfam" id="PF24467"/>
    </source>
</evidence>
<organism evidence="2 3">
    <name type="scientific">Necator americanus</name>
    <name type="common">Human hookworm</name>
    <dbReference type="NCBI Taxonomy" id="51031"/>
    <lineage>
        <taxon>Eukaryota</taxon>
        <taxon>Metazoa</taxon>
        <taxon>Ecdysozoa</taxon>
        <taxon>Nematoda</taxon>
        <taxon>Chromadorea</taxon>
        <taxon>Rhabditida</taxon>
        <taxon>Rhabditina</taxon>
        <taxon>Rhabditomorpha</taxon>
        <taxon>Strongyloidea</taxon>
        <taxon>Ancylostomatidae</taxon>
        <taxon>Bunostominae</taxon>
        <taxon>Necator</taxon>
    </lineage>
</organism>
<dbReference type="EMBL" id="JAVFWL010000002">
    <property type="protein sequence ID" value="KAK6736986.1"/>
    <property type="molecule type" value="Genomic_DNA"/>
</dbReference>
<dbReference type="Proteomes" id="UP001303046">
    <property type="component" value="Unassembled WGS sequence"/>
</dbReference>
<dbReference type="PANTHER" id="PTHR34098">
    <property type="entry name" value="F-BOX ONLY PROTEIN 47"/>
    <property type="match status" value="1"/>
</dbReference>
<sequence>MERNAVSHSTTPTSARSPRRLVDRIFRRRIDSRITSYFPVRKRYLEDFSGVHGKRMRRGVMISDVGFASPNTTCNGTTPLHFRNLSIEEEEPEYAVNLRSASTDSGLSVRALTALGTFEELPHTLFFPLFDSLDASCLSSFCMTSSAWTSYLLNYIRSNSFLQRVQRESKAFSVSEGGCKKNFFTRQDPFYLYGILLKSVSVCLSTARRVAILMSFCQNAVEYGIDRFGVGRVIHTMCSKWAFSECAKVFESLLNINKGRLRNILKKLEKSSPGSLPLIEMEFRKAALPLLLSGIDAKYEGSEVEYAFWLSEVMRCCTRCPAVQSKLLMILFGPTTTDSGQTLIDWRLFCDRTITTQNHAEELLKPLSEALHVLMMTKQLDIHQPWSQHDVFNVIEELTTTPEPWSFENFVSLLLFRPALIPVSLTARMQHNYTDEACLMFNAFATMSQRWNMDVCQIIRQPIMQTMATLAREHGRIFYNHICETYAQQLKQLSQRGQDAAEDLSILMASHAAVTPLLQLMSQSLW</sequence>
<protein>
    <recommendedName>
        <fullName evidence="1">FBXO47 ARM repeats region domain-containing protein</fullName>
    </recommendedName>
</protein>